<dbReference type="PROSITE" id="PS51257">
    <property type="entry name" value="PROKAR_LIPOPROTEIN"/>
    <property type="match status" value="1"/>
</dbReference>
<evidence type="ECO:0000256" key="1">
    <source>
        <dbReference type="SAM" id="SignalP"/>
    </source>
</evidence>
<reference evidence="2" key="1">
    <citation type="journal article" date="2023" name="Comput. Struct. Biotechnol. J.">
        <title>Discovery of a novel marine Bacteroidetes with a rich repertoire of carbohydrate-active enzymes.</title>
        <authorList>
            <person name="Chen B."/>
            <person name="Liu G."/>
            <person name="Chen Q."/>
            <person name="Wang H."/>
            <person name="Liu L."/>
            <person name="Tang K."/>
        </authorList>
    </citation>
    <scope>NUCLEOTIDE SEQUENCE</scope>
    <source>
        <strain evidence="2">TK19036</strain>
    </source>
</reference>
<dbReference type="EMBL" id="CP120682">
    <property type="protein sequence ID" value="WKN39801.1"/>
    <property type="molecule type" value="Genomic_DNA"/>
</dbReference>
<protein>
    <submittedName>
        <fullName evidence="2">Uncharacterized protein</fullName>
    </submittedName>
</protein>
<evidence type="ECO:0000313" key="2">
    <source>
        <dbReference type="EMBL" id="WKN39801.1"/>
    </source>
</evidence>
<keyword evidence="1" id="KW-0732">Signal</keyword>
<proteinExistence type="predicted"/>
<feature type="signal peptide" evidence="1">
    <location>
        <begin position="1"/>
        <end position="19"/>
    </location>
</feature>
<gene>
    <name evidence="2" type="ORF">K4G66_13985</name>
</gene>
<name>A0AA49PZK1_9BACT</name>
<feature type="chain" id="PRO_5041340162" evidence="1">
    <location>
        <begin position="20"/>
        <end position="125"/>
    </location>
</feature>
<accession>A0AA49PZK1</accession>
<dbReference type="AlphaFoldDB" id="A0AA49PZK1"/>
<organism evidence="2">
    <name type="scientific">Roseihalotalea indica</name>
    <dbReference type="NCBI Taxonomy" id="2867963"/>
    <lineage>
        <taxon>Bacteria</taxon>
        <taxon>Pseudomonadati</taxon>
        <taxon>Bacteroidota</taxon>
        <taxon>Cytophagia</taxon>
        <taxon>Cytophagales</taxon>
        <taxon>Catalimonadaceae</taxon>
        <taxon>Roseihalotalea</taxon>
    </lineage>
</organism>
<reference evidence="2" key="2">
    <citation type="journal article" date="2024" name="Antonie Van Leeuwenhoek">
        <title>Roseihalotalea indica gen. nov., sp. nov., a halophilic Bacteroidetes from mesopelagic Southwest Indian Ocean with higher carbohydrate metabolic potential.</title>
        <authorList>
            <person name="Chen B."/>
            <person name="Zhang M."/>
            <person name="Lin D."/>
            <person name="Ye J."/>
            <person name="Tang K."/>
        </authorList>
    </citation>
    <scope>NUCLEOTIDE SEQUENCE</scope>
    <source>
        <strain evidence="2">TK19036</strain>
    </source>
</reference>
<sequence>MKRLLTISLAVLFCMIAQSCQEDEIIRDLDREFPENAEIISLAPGEAYFYKFQAIPFEGGFSIEEAPLWAEISEFNIQDGKLGYLYKPEKSFVGNDWVELAMCVSVGGPECNNVPFVTLGFKVGP</sequence>